<name>A0A0X3VHB8_9ACTN</name>
<evidence type="ECO:0000313" key="2">
    <source>
        <dbReference type="EMBL" id="KUL44090.1"/>
    </source>
</evidence>
<dbReference type="EMBL" id="LLZG01000025">
    <property type="protein sequence ID" value="KUL44090.1"/>
    <property type="molecule type" value="Genomic_DNA"/>
</dbReference>
<evidence type="ECO:0000313" key="3">
    <source>
        <dbReference type="Proteomes" id="UP000053923"/>
    </source>
</evidence>
<organism evidence="2 3">
    <name type="scientific">Streptomyces regalis</name>
    <dbReference type="NCBI Taxonomy" id="68262"/>
    <lineage>
        <taxon>Bacteria</taxon>
        <taxon>Bacillati</taxon>
        <taxon>Actinomycetota</taxon>
        <taxon>Actinomycetes</taxon>
        <taxon>Kitasatosporales</taxon>
        <taxon>Streptomycetaceae</taxon>
        <taxon>Streptomyces</taxon>
    </lineage>
</organism>
<gene>
    <name evidence="2" type="ORF">ADL12_05990</name>
</gene>
<feature type="transmembrane region" description="Helical" evidence="1">
    <location>
        <begin position="32"/>
        <end position="55"/>
    </location>
</feature>
<evidence type="ECO:0000256" key="1">
    <source>
        <dbReference type="SAM" id="Phobius"/>
    </source>
</evidence>
<protein>
    <submittedName>
        <fullName evidence="2">Uncharacterized protein</fullName>
    </submittedName>
</protein>
<feature type="transmembrane region" description="Helical" evidence="1">
    <location>
        <begin position="62"/>
        <end position="80"/>
    </location>
</feature>
<keyword evidence="1" id="KW-1133">Transmembrane helix</keyword>
<keyword evidence="3" id="KW-1185">Reference proteome</keyword>
<sequence>MAGALLGVTASVLTCGLAVVAAVLVPMWWPHPAVAVVATLSLLGAGFALISVCFIRLDPWHLGVAAIAECLLAVGLLAFLDQAILDVWGKPQETVVTKVVRHERNAPTGKVTRSWWECSLEGLDGTELRRSLRESDFIPVAKACPADAEVGDRLVVYAVSGDFARPQTNAPVGGVWLVIAFTATATVVAATFTSIGMTRAGAPKAERISRLLRGREDDSPPARI</sequence>
<feature type="transmembrane region" description="Helical" evidence="1">
    <location>
        <begin position="175"/>
        <end position="197"/>
    </location>
</feature>
<proteinExistence type="predicted"/>
<reference evidence="3" key="1">
    <citation type="submission" date="2015-10" db="EMBL/GenBank/DDBJ databases">
        <authorList>
            <person name="Ju K.-S."/>
            <person name="Doroghazi J.R."/>
            <person name="Metcalf W.W."/>
        </authorList>
    </citation>
    <scope>NUCLEOTIDE SEQUENCE [LARGE SCALE GENOMIC DNA]</scope>
    <source>
        <strain evidence="3">NRRL 3151</strain>
    </source>
</reference>
<comment type="caution">
    <text evidence="2">The sequence shown here is derived from an EMBL/GenBank/DDBJ whole genome shotgun (WGS) entry which is preliminary data.</text>
</comment>
<accession>A0A0X3VHB8</accession>
<dbReference type="Proteomes" id="UP000053923">
    <property type="component" value="Unassembled WGS sequence"/>
</dbReference>
<keyword evidence="1" id="KW-0472">Membrane</keyword>
<dbReference type="AlphaFoldDB" id="A0A0X3VHB8"/>
<keyword evidence="1" id="KW-0812">Transmembrane</keyword>